<dbReference type="GO" id="GO:0016829">
    <property type="term" value="F:lyase activity"/>
    <property type="evidence" value="ECO:0007669"/>
    <property type="project" value="UniProtKB-KW"/>
</dbReference>
<dbReference type="AlphaFoldDB" id="A0A0T5X9A1"/>
<evidence type="ECO:0000256" key="1">
    <source>
        <dbReference type="ARBA" id="ARBA00023239"/>
    </source>
</evidence>
<dbReference type="Gene3D" id="2.30.130.110">
    <property type="match status" value="1"/>
</dbReference>
<keyword evidence="1" id="KW-0456">Lyase</keyword>
<dbReference type="RefSeq" id="WP_009200626.1">
    <property type="nucleotide sequence ID" value="NZ_ACJX03000001.1"/>
</dbReference>
<evidence type="ECO:0000313" key="4">
    <source>
        <dbReference type="Proteomes" id="UP000005273"/>
    </source>
</evidence>
<dbReference type="InterPro" id="IPR052172">
    <property type="entry name" value="UxaA_altronate/galactarate_dh"/>
</dbReference>
<proteinExistence type="predicted"/>
<dbReference type="eggNOG" id="COG2721">
    <property type="taxonomic scope" value="Bacteria"/>
</dbReference>
<sequence>MTNAVILHPRDSVAIVTDNIYKGDTITFIDNDGNIDTLQATTNVPIYHKVAIIYIKKGEYVYKYGEIIGYATKDINMGEHVHEHNLESVITRNH</sequence>
<dbReference type="STRING" id="592015.HMPREF1705_03167"/>
<dbReference type="EMBL" id="ACJX03000001">
    <property type="protein sequence ID" value="KRT34494.1"/>
    <property type="molecule type" value="Genomic_DNA"/>
</dbReference>
<protein>
    <submittedName>
        <fullName evidence="3">SAF domain protein</fullName>
    </submittedName>
</protein>
<dbReference type="PANTHER" id="PTHR30536">
    <property type="entry name" value="ALTRONATE/GALACTARATE DEHYDRATASE"/>
    <property type="match status" value="1"/>
</dbReference>
<dbReference type="GO" id="GO:0019698">
    <property type="term" value="P:D-galacturonate catabolic process"/>
    <property type="evidence" value="ECO:0007669"/>
    <property type="project" value="TreeGrafter"/>
</dbReference>
<dbReference type="Pfam" id="PF08666">
    <property type="entry name" value="SAF"/>
    <property type="match status" value="1"/>
</dbReference>
<evidence type="ECO:0000313" key="3">
    <source>
        <dbReference type="EMBL" id="KRT34494.1"/>
    </source>
</evidence>
<dbReference type="SMART" id="SM00858">
    <property type="entry name" value="SAF"/>
    <property type="match status" value="1"/>
</dbReference>
<dbReference type="InterPro" id="IPR013974">
    <property type="entry name" value="SAF"/>
</dbReference>
<organism evidence="3 4">
    <name type="scientific">Acetomicrobium hydrogeniformans ATCC BAA-1850</name>
    <dbReference type="NCBI Taxonomy" id="592015"/>
    <lineage>
        <taxon>Bacteria</taxon>
        <taxon>Thermotogati</taxon>
        <taxon>Synergistota</taxon>
        <taxon>Synergistia</taxon>
        <taxon>Synergistales</taxon>
        <taxon>Acetomicrobiaceae</taxon>
        <taxon>Acetomicrobium</taxon>
    </lineage>
</organism>
<keyword evidence="4" id="KW-1185">Reference proteome</keyword>
<reference evidence="4" key="1">
    <citation type="submission" date="2012-09" db="EMBL/GenBank/DDBJ databases">
        <authorList>
            <person name="Weinstock G."/>
            <person name="Sodergren E."/>
            <person name="Clifton S."/>
            <person name="Fulton L."/>
            <person name="Fulton B."/>
            <person name="Courtney L."/>
            <person name="Fronick C."/>
            <person name="Harrison M."/>
            <person name="Strong C."/>
            <person name="Farmer C."/>
            <person name="Delehaunty K."/>
            <person name="Markovic C."/>
            <person name="Hall O."/>
            <person name="Minx P."/>
            <person name="Tomlinson C."/>
            <person name="Mitreva M."/>
            <person name="Nelson J."/>
            <person name="Hou S."/>
            <person name="Wollam A."/>
            <person name="Pepin K.H."/>
            <person name="Johnson M."/>
            <person name="Bhonagiri V."/>
            <person name="Nash W.E."/>
            <person name="Suruliraj S."/>
            <person name="Warren W."/>
            <person name="Chinwalla A."/>
            <person name="Mardis E.R."/>
            <person name="Wilson R.K."/>
        </authorList>
    </citation>
    <scope>NUCLEOTIDE SEQUENCE [LARGE SCALE GENOMIC DNA]</scope>
    <source>
        <strain evidence="4">OS1</strain>
    </source>
</reference>
<dbReference type="PANTHER" id="PTHR30536:SF5">
    <property type="entry name" value="ALTRONATE DEHYDRATASE"/>
    <property type="match status" value="1"/>
</dbReference>
<accession>A0A0T5X9A1</accession>
<gene>
    <name evidence="3" type="ORF">HMPREF1705_03167</name>
</gene>
<dbReference type="Proteomes" id="UP000005273">
    <property type="component" value="Unassembled WGS sequence"/>
</dbReference>
<comment type="caution">
    <text evidence="3">The sequence shown here is derived from an EMBL/GenBank/DDBJ whole genome shotgun (WGS) entry which is preliminary data.</text>
</comment>
<evidence type="ECO:0000259" key="2">
    <source>
        <dbReference type="SMART" id="SM00858"/>
    </source>
</evidence>
<name>A0A0T5X9A1_9BACT</name>
<feature type="domain" description="SAF" evidence="2">
    <location>
        <begin position="11"/>
        <end position="87"/>
    </location>
</feature>
<dbReference type="CDD" id="cd11613">
    <property type="entry name" value="SAF_AH_GD"/>
    <property type="match status" value="1"/>
</dbReference>
<dbReference type="InterPro" id="IPR044144">
    <property type="entry name" value="SAF_UxaA/GarD"/>
</dbReference>